<dbReference type="HOGENOM" id="CLU_056221_3_2_1"/>
<dbReference type="GO" id="GO:0031314">
    <property type="term" value="C:extrinsic component of mitochondrial inner membrane"/>
    <property type="evidence" value="ECO:0007669"/>
    <property type="project" value="EnsemblFungi"/>
</dbReference>
<sequence length="184" mass="21298">MINYSATLNCFKLFYNPKLCMPNMTVPSFNQIPLPIGSNIKAIVLDKDNCFAYPYKNEVWPEYIDKWNQLKRQYPDKSILIVSNSVGSSDDVGYNEAQLLEKKLGIPVLRHKIKNQDVKMRYWNIFILKIIDNPNQIAIVGDRLFTDVMMANLMGAYSVWVKDGVSISDSPISKFEKRLYDFLK</sequence>
<evidence type="ECO:0000313" key="2">
    <source>
        <dbReference type="Proteomes" id="UP000005666"/>
    </source>
</evidence>
<dbReference type="KEGG" id="tpf:TPHA_0E01890"/>
<dbReference type="GO" id="GO:0032049">
    <property type="term" value="P:cardiolipin biosynthetic process"/>
    <property type="evidence" value="ECO:0007669"/>
    <property type="project" value="EnsemblFungi"/>
</dbReference>
<evidence type="ECO:0000313" key="1">
    <source>
        <dbReference type="EMBL" id="CCE63282.1"/>
    </source>
</evidence>
<name>G8BTQ4_TETPH</name>
<dbReference type="GO" id="GO:0005759">
    <property type="term" value="C:mitochondrial matrix"/>
    <property type="evidence" value="ECO:0007669"/>
    <property type="project" value="EnsemblFungi"/>
</dbReference>
<dbReference type="eggNOG" id="KOG2961">
    <property type="taxonomic scope" value="Eukaryota"/>
</dbReference>
<dbReference type="InterPro" id="IPR027706">
    <property type="entry name" value="PGP_Pase"/>
</dbReference>
<dbReference type="OrthoDB" id="198652at2759"/>
<protein>
    <recommendedName>
        <fullName evidence="3">Phosphatidylglycerophosphatase GEP4, mitochondrial</fullName>
    </recommendedName>
</protein>
<dbReference type="RefSeq" id="XP_003685716.1">
    <property type="nucleotide sequence ID" value="XM_003685668.1"/>
</dbReference>
<dbReference type="AlphaFoldDB" id="G8BTQ4"/>
<dbReference type="STRING" id="1071381.G8BTQ4"/>
<accession>G8BTQ4</accession>
<dbReference type="Pfam" id="PF09419">
    <property type="entry name" value="PGP_phosphatase"/>
    <property type="match status" value="1"/>
</dbReference>
<dbReference type="SUPFAM" id="SSF56784">
    <property type="entry name" value="HAD-like"/>
    <property type="match status" value="1"/>
</dbReference>
<proteinExistence type="predicted"/>
<keyword evidence="2" id="KW-1185">Reference proteome</keyword>
<reference evidence="1 2" key="1">
    <citation type="journal article" date="2011" name="Proc. Natl. Acad. Sci. U.S.A.">
        <title>Evolutionary erosion of yeast sex chromosomes by mating-type switching accidents.</title>
        <authorList>
            <person name="Gordon J.L."/>
            <person name="Armisen D."/>
            <person name="Proux-Wera E."/>
            <person name="Oheigeartaigh S.S."/>
            <person name="Byrne K.P."/>
            <person name="Wolfe K.H."/>
        </authorList>
    </citation>
    <scope>NUCLEOTIDE SEQUENCE [LARGE SCALE GENOMIC DNA]</scope>
    <source>
        <strain evidence="2">ATCC 24235 / CBS 4417 / NBRC 1672 / NRRL Y-8282 / UCD 70-5</strain>
    </source>
</reference>
<dbReference type="InterPro" id="IPR010021">
    <property type="entry name" value="PGPP1/Gep4"/>
</dbReference>
<dbReference type="GO" id="GO:0008962">
    <property type="term" value="F:phosphatidylglycerophosphatase activity"/>
    <property type="evidence" value="ECO:0007669"/>
    <property type="project" value="EnsemblFungi"/>
</dbReference>
<dbReference type="Proteomes" id="UP000005666">
    <property type="component" value="Chromosome 5"/>
</dbReference>
<dbReference type="Gene3D" id="3.40.50.1000">
    <property type="entry name" value="HAD superfamily/HAD-like"/>
    <property type="match status" value="1"/>
</dbReference>
<dbReference type="NCBIfam" id="TIGR01668">
    <property type="entry name" value="YqeG_hyp_ppase"/>
    <property type="match status" value="1"/>
</dbReference>
<dbReference type="EMBL" id="HE612860">
    <property type="protein sequence ID" value="CCE63282.1"/>
    <property type="molecule type" value="Genomic_DNA"/>
</dbReference>
<dbReference type="GeneID" id="11531484"/>
<gene>
    <name evidence="1" type="primary">TPHA0E01890</name>
    <name evidence="1" type="ordered locus">TPHA_0E01890</name>
</gene>
<organism evidence="1 2">
    <name type="scientific">Tetrapisispora phaffii (strain ATCC 24235 / CBS 4417 / NBRC 1672 / NRRL Y-8282 / UCD 70-5)</name>
    <name type="common">Yeast</name>
    <name type="synonym">Fabospora phaffii</name>
    <dbReference type="NCBI Taxonomy" id="1071381"/>
    <lineage>
        <taxon>Eukaryota</taxon>
        <taxon>Fungi</taxon>
        <taxon>Dikarya</taxon>
        <taxon>Ascomycota</taxon>
        <taxon>Saccharomycotina</taxon>
        <taxon>Saccharomycetes</taxon>
        <taxon>Saccharomycetales</taxon>
        <taxon>Saccharomycetaceae</taxon>
        <taxon>Tetrapisispora</taxon>
    </lineage>
</organism>
<evidence type="ECO:0008006" key="3">
    <source>
        <dbReference type="Google" id="ProtNLM"/>
    </source>
</evidence>
<dbReference type="InterPro" id="IPR036412">
    <property type="entry name" value="HAD-like_sf"/>
</dbReference>
<dbReference type="InterPro" id="IPR023214">
    <property type="entry name" value="HAD_sf"/>
</dbReference>
<dbReference type="OMA" id="MLMANMM"/>